<proteinExistence type="predicted"/>
<organism evidence="1">
    <name type="scientific">uncultured Caudovirales phage</name>
    <dbReference type="NCBI Taxonomy" id="2100421"/>
    <lineage>
        <taxon>Viruses</taxon>
        <taxon>Duplodnaviria</taxon>
        <taxon>Heunggongvirae</taxon>
        <taxon>Uroviricota</taxon>
        <taxon>Caudoviricetes</taxon>
        <taxon>Peduoviridae</taxon>
        <taxon>Maltschvirus</taxon>
        <taxon>Maltschvirus maltsch</taxon>
    </lineage>
</organism>
<evidence type="ECO:0000313" key="1">
    <source>
        <dbReference type="EMBL" id="CAB5194747.1"/>
    </source>
</evidence>
<reference evidence="1" key="1">
    <citation type="submission" date="2020-05" db="EMBL/GenBank/DDBJ databases">
        <authorList>
            <person name="Chiriac C."/>
            <person name="Salcher M."/>
            <person name="Ghai R."/>
            <person name="Kavagutti S V."/>
        </authorList>
    </citation>
    <scope>NUCLEOTIDE SEQUENCE</scope>
</reference>
<sequence length="111" mass="12713">MAIIQTIDTASQFRDQFHRYGRGDQFSYEALGLIFDYLNDCGSDVELDVIAICCEFSEESWEQVTTNYSFDIDSLEDLDEDEKIKVVRSYLEDNTSVVGETSTGSFVFVQF</sequence>
<gene>
    <name evidence="1" type="ORF">UFOVP176_31</name>
</gene>
<protein>
    <submittedName>
        <fullName evidence="1">Uncharacterized protein</fullName>
    </submittedName>
</protein>
<name>A0A6J7WC94_9CAUD</name>
<accession>A0A6J7WC94</accession>
<dbReference type="EMBL" id="LR798224">
    <property type="protein sequence ID" value="CAB5194747.1"/>
    <property type="molecule type" value="Genomic_DNA"/>
</dbReference>